<dbReference type="Gene3D" id="2.160.20.10">
    <property type="entry name" value="Single-stranded right-handed beta-helix, Pectin lyase-like"/>
    <property type="match status" value="1"/>
</dbReference>
<feature type="compositionally biased region" description="Basic and acidic residues" evidence="5">
    <location>
        <begin position="438"/>
        <end position="457"/>
    </location>
</feature>
<dbReference type="PANTHER" id="PTHR31339">
    <property type="entry name" value="PECTIN LYASE-RELATED"/>
    <property type="match status" value="1"/>
</dbReference>
<dbReference type="InterPro" id="IPR011050">
    <property type="entry name" value="Pectin_lyase_fold/virulence"/>
</dbReference>
<evidence type="ECO:0000259" key="6">
    <source>
        <dbReference type="Pfam" id="PF12708"/>
    </source>
</evidence>
<evidence type="ECO:0000256" key="3">
    <source>
        <dbReference type="ARBA" id="ARBA00023295"/>
    </source>
</evidence>
<dbReference type="Pfam" id="PF00295">
    <property type="entry name" value="Glyco_hydro_28"/>
    <property type="match status" value="1"/>
</dbReference>
<dbReference type="InterPro" id="IPR000743">
    <property type="entry name" value="Glyco_hydro_28"/>
</dbReference>
<evidence type="ECO:0000256" key="2">
    <source>
        <dbReference type="ARBA" id="ARBA00022801"/>
    </source>
</evidence>
<dbReference type="SMART" id="SM00710">
    <property type="entry name" value="PbH1"/>
    <property type="match status" value="7"/>
</dbReference>
<proteinExistence type="inferred from homology"/>
<reference evidence="7 8" key="1">
    <citation type="submission" date="2016-09" db="EMBL/GenBank/DDBJ databases">
        <authorList>
            <person name="Capua I."/>
            <person name="De Benedictis P."/>
            <person name="Joannis T."/>
            <person name="Lombin L.H."/>
            <person name="Cattoli G."/>
        </authorList>
    </citation>
    <scope>NUCLEOTIDE SEQUENCE [LARGE SCALE GENOMIC DNA]</scope>
    <source>
        <strain evidence="7 8">ISLP-3</strain>
    </source>
</reference>
<protein>
    <submittedName>
        <fullName evidence="7">Glycosyl hydrolases family 28</fullName>
    </submittedName>
</protein>
<organism evidence="7 8">
    <name type="scientific">Sanguibacter gelidistatuariae</name>
    <dbReference type="NCBI Taxonomy" id="1814289"/>
    <lineage>
        <taxon>Bacteria</taxon>
        <taxon>Bacillati</taxon>
        <taxon>Actinomycetota</taxon>
        <taxon>Actinomycetes</taxon>
        <taxon>Micrococcales</taxon>
        <taxon>Sanguibacteraceae</taxon>
        <taxon>Sanguibacter</taxon>
    </lineage>
</organism>
<dbReference type="RefSeq" id="WP_093180539.1">
    <property type="nucleotide sequence ID" value="NZ_FMYH01000001.1"/>
</dbReference>
<keyword evidence="2 4" id="KW-0378">Hydrolase</keyword>
<dbReference type="GO" id="GO:0005975">
    <property type="term" value="P:carbohydrate metabolic process"/>
    <property type="evidence" value="ECO:0007669"/>
    <property type="project" value="InterPro"/>
</dbReference>
<dbReference type="InterPro" id="IPR012334">
    <property type="entry name" value="Pectin_lyas_fold"/>
</dbReference>
<dbReference type="Pfam" id="PF12708">
    <property type="entry name" value="Pect-lyase_RHGA_epim"/>
    <property type="match status" value="1"/>
</dbReference>
<name>A0A1G6GVC8_9MICO</name>
<dbReference type="InterPro" id="IPR024535">
    <property type="entry name" value="RHGA/B-epi-like_pectate_lyase"/>
</dbReference>
<gene>
    <name evidence="7" type="ORF">SAMN05216410_0502</name>
</gene>
<evidence type="ECO:0000313" key="7">
    <source>
        <dbReference type="EMBL" id="SDB85891.1"/>
    </source>
</evidence>
<dbReference type="SUPFAM" id="SSF51126">
    <property type="entry name" value="Pectin lyase-like"/>
    <property type="match status" value="1"/>
</dbReference>
<evidence type="ECO:0000256" key="5">
    <source>
        <dbReference type="SAM" id="MobiDB-lite"/>
    </source>
</evidence>
<dbReference type="AlphaFoldDB" id="A0A1G6GVC8"/>
<dbReference type="InterPro" id="IPR006626">
    <property type="entry name" value="PbH1"/>
</dbReference>
<dbReference type="Proteomes" id="UP000199039">
    <property type="component" value="Unassembled WGS sequence"/>
</dbReference>
<evidence type="ECO:0000256" key="4">
    <source>
        <dbReference type="RuleBase" id="RU361169"/>
    </source>
</evidence>
<feature type="region of interest" description="Disordered" evidence="5">
    <location>
        <begin position="438"/>
        <end position="463"/>
    </location>
</feature>
<keyword evidence="8" id="KW-1185">Reference proteome</keyword>
<feature type="domain" description="Rhamnogalacturonase A/B/Epimerase-like pectate lyase" evidence="6">
    <location>
        <begin position="6"/>
        <end position="59"/>
    </location>
</feature>
<keyword evidence="3 4" id="KW-0326">Glycosidase</keyword>
<dbReference type="InterPro" id="IPR051801">
    <property type="entry name" value="GH28_Enzymes"/>
</dbReference>
<dbReference type="GO" id="GO:0004650">
    <property type="term" value="F:polygalacturonase activity"/>
    <property type="evidence" value="ECO:0007669"/>
    <property type="project" value="InterPro"/>
</dbReference>
<comment type="similarity">
    <text evidence="1 4">Belongs to the glycosyl hydrolase 28 family.</text>
</comment>
<evidence type="ECO:0000256" key="1">
    <source>
        <dbReference type="ARBA" id="ARBA00008834"/>
    </source>
</evidence>
<dbReference type="STRING" id="1814289.SAMN05216410_0502"/>
<evidence type="ECO:0000313" key="8">
    <source>
        <dbReference type="Proteomes" id="UP000199039"/>
    </source>
</evidence>
<accession>A0A1G6GVC8</accession>
<sequence length="463" mass="50325">MATYDIRSFGAVGDGTTNDAAAIQAAIDAANAAGGGVVVVPSGATFRTGSIELRSYVELHVERGAVLAGSGNPADYTHRLEVGALSAGVVDPENDQALMLITARDATNIAITGDGIIDGAGRYFIEEDLGYIYRCPNQRPFTVFLIGTKHVTMRDIRLQDAALWCVRLSGCEDVLIHGIQIDTDLKMPNADGIDLDRCRRVRISDCEISSADDSISLKTCEEFEGYGPTEDIVITNCTLQSTSSAVVVGVDAVADIRNVIVSNCVIRSSHRGLAVNLGQEGNFENILFSDCIVETRHFDRGWWGHGEPIYVNVGAWHDVVGRLRNVRFRNILARSENGAYIAGDAPGLIEGVVLDGVRIELDRWSRWPSAEYDRRPTSNGPEVYNHRTAGIHIDTASDVTLRNCEVVWASTPEEFGHAVEAIDVEGLVIENLRGTSAHPDELETVREHTRSPGEARYPRPVLA</sequence>
<dbReference type="EMBL" id="FMYH01000001">
    <property type="protein sequence ID" value="SDB85891.1"/>
    <property type="molecule type" value="Genomic_DNA"/>
</dbReference>
<dbReference type="PANTHER" id="PTHR31339:SF9">
    <property type="entry name" value="PLASMIN AND FIBRONECTIN-BINDING PROTEIN A"/>
    <property type="match status" value="1"/>
</dbReference>
<dbReference type="OrthoDB" id="3196343at2"/>